<name>A0A0A0KFW9_CUCSA</name>
<proteinExistence type="predicted"/>
<feature type="region of interest" description="Disordered" evidence="1">
    <location>
        <begin position="30"/>
        <end position="75"/>
    </location>
</feature>
<reference evidence="2 3" key="2">
    <citation type="journal article" date="2009" name="PLoS ONE">
        <title>An integrated genetic and cytogenetic map of the cucumber genome.</title>
        <authorList>
            <person name="Ren Y."/>
            <person name="Zhang Z."/>
            <person name="Liu J."/>
            <person name="Staub J.E."/>
            <person name="Han Y."/>
            <person name="Cheng Z."/>
            <person name="Li X."/>
            <person name="Lu J."/>
            <person name="Miao H."/>
            <person name="Kang H."/>
            <person name="Xie B."/>
            <person name="Gu X."/>
            <person name="Wang X."/>
            <person name="Du Y."/>
            <person name="Jin W."/>
            <person name="Huang S."/>
        </authorList>
    </citation>
    <scope>NUCLEOTIDE SEQUENCE [LARGE SCALE GENOMIC DNA]</scope>
    <source>
        <strain evidence="3">cv. 9930</strain>
    </source>
</reference>
<organism evidence="2 3">
    <name type="scientific">Cucumis sativus</name>
    <name type="common">Cucumber</name>
    <dbReference type="NCBI Taxonomy" id="3659"/>
    <lineage>
        <taxon>Eukaryota</taxon>
        <taxon>Viridiplantae</taxon>
        <taxon>Streptophyta</taxon>
        <taxon>Embryophyta</taxon>
        <taxon>Tracheophyta</taxon>
        <taxon>Spermatophyta</taxon>
        <taxon>Magnoliopsida</taxon>
        <taxon>eudicotyledons</taxon>
        <taxon>Gunneridae</taxon>
        <taxon>Pentapetalae</taxon>
        <taxon>rosids</taxon>
        <taxon>fabids</taxon>
        <taxon>Cucurbitales</taxon>
        <taxon>Cucurbitaceae</taxon>
        <taxon>Benincaseae</taxon>
        <taxon>Cucumis</taxon>
    </lineage>
</organism>
<dbReference type="AlphaFoldDB" id="A0A0A0KFW9"/>
<feature type="compositionally biased region" description="Basic and acidic residues" evidence="1">
    <location>
        <begin position="30"/>
        <end position="52"/>
    </location>
</feature>
<reference evidence="2 3" key="4">
    <citation type="journal article" date="2011" name="BMC Genomics">
        <title>RNA-Seq improves annotation of protein-coding genes in the cucumber genome.</title>
        <authorList>
            <person name="Li Z."/>
            <person name="Zhang Z."/>
            <person name="Yan P."/>
            <person name="Huang S."/>
            <person name="Fei Z."/>
            <person name="Lin K."/>
        </authorList>
    </citation>
    <scope>NUCLEOTIDE SEQUENCE [LARGE SCALE GENOMIC DNA]</scope>
    <source>
        <strain evidence="3">cv. 9930</strain>
    </source>
</reference>
<evidence type="ECO:0000313" key="2">
    <source>
        <dbReference type="EMBL" id="KGN46641.1"/>
    </source>
</evidence>
<protein>
    <submittedName>
        <fullName evidence="2">Uncharacterized protein</fullName>
    </submittedName>
</protein>
<evidence type="ECO:0000256" key="1">
    <source>
        <dbReference type="SAM" id="MobiDB-lite"/>
    </source>
</evidence>
<reference evidence="2 3" key="3">
    <citation type="journal article" date="2010" name="BMC Genomics">
        <title>Transcriptome sequencing and comparative analysis of cucumber flowers with different sex types.</title>
        <authorList>
            <person name="Guo S."/>
            <person name="Zheng Y."/>
            <person name="Joung J.G."/>
            <person name="Liu S."/>
            <person name="Zhang Z."/>
            <person name="Crasta O.R."/>
            <person name="Sobral B.W."/>
            <person name="Xu Y."/>
            <person name="Huang S."/>
            <person name="Fei Z."/>
        </authorList>
    </citation>
    <scope>NUCLEOTIDE SEQUENCE [LARGE SCALE GENOMIC DNA]</scope>
    <source>
        <strain evidence="3">cv. 9930</strain>
    </source>
</reference>
<gene>
    <name evidence="2" type="ORF">Csa_6G117720</name>
</gene>
<evidence type="ECO:0000313" key="3">
    <source>
        <dbReference type="Proteomes" id="UP000029981"/>
    </source>
</evidence>
<keyword evidence="3" id="KW-1185">Reference proteome</keyword>
<dbReference type="Gramene" id="KGN46641">
    <property type="protein sequence ID" value="KGN46641"/>
    <property type="gene ID" value="Csa_6G117720"/>
</dbReference>
<accession>A0A0A0KFW9</accession>
<reference evidence="2 3" key="1">
    <citation type="journal article" date="2009" name="Nat. Genet.">
        <title>The genome of the cucumber, Cucumis sativus L.</title>
        <authorList>
            <person name="Huang S."/>
            <person name="Li R."/>
            <person name="Zhang Z."/>
            <person name="Li L."/>
            <person name="Gu X."/>
            <person name="Fan W."/>
            <person name="Lucas W.J."/>
            <person name="Wang X."/>
            <person name="Xie B."/>
            <person name="Ni P."/>
            <person name="Ren Y."/>
            <person name="Zhu H."/>
            <person name="Li J."/>
            <person name="Lin K."/>
            <person name="Jin W."/>
            <person name="Fei Z."/>
            <person name="Li G."/>
            <person name="Staub J."/>
            <person name="Kilian A."/>
            <person name="van der Vossen E.A."/>
            <person name="Wu Y."/>
            <person name="Guo J."/>
            <person name="He J."/>
            <person name="Jia Z."/>
            <person name="Ren Y."/>
            <person name="Tian G."/>
            <person name="Lu Y."/>
            <person name="Ruan J."/>
            <person name="Qian W."/>
            <person name="Wang M."/>
            <person name="Huang Q."/>
            <person name="Li B."/>
            <person name="Xuan Z."/>
            <person name="Cao J."/>
            <person name="Asan"/>
            <person name="Wu Z."/>
            <person name="Zhang J."/>
            <person name="Cai Q."/>
            <person name="Bai Y."/>
            <person name="Zhao B."/>
            <person name="Han Y."/>
            <person name="Li Y."/>
            <person name="Li X."/>
            <person name="Wang S."/>
            <person name="Shi Q."/>
            <person name="Liu S."/>
            <person name="Cho W.K."/>
            <person name="Kim J.Y."/>
            <person name="Xu Y."/>
            <person name="Heller-Uszynska K."/>
            <person name="Miao H."/>
            <person name="Cheng Z."/>
            <person name="Zhang S."/>
            <person name="Wu J."/>
            <person name="Yang Y."/>
            <person name="Kang H."/>
            <person name="Li M."/>
            <person name="Liang H."/>
            <person name="Ren X."/>
            <person name="Shi Z."/>
            <person name="Wen M."/>
            <person name="Jian M."/>
            <person name="Yang H."/>
            <person name="Zhang G."/>
            <person name="Yang Z."/>
            <person name="Chen R."/>
            <person name="Liu S."/>
            <person name="Li J."/>
            <person name="Ma L."/>
            <person name="Liu H."/>
            <person name="Zhou Y."/>
            <person name="Zhao J."/>
            <person name="Fang X."/>
            <person name="Li G."/>
            <person name="Fang L."/>
            <person name="Li Y."/>
            <person name="Liu D."/>
            <person name="Zheng H."/>
            <person name="Zhang Y."/>
            <person name="Qin N."/>
            <person name="Li Z."/>
            <person name="Yang G."/>
            <person name="Yang S."/>
            <person name="Bolund L."/>
            <person name="Kristiansen K."/>
            <person name="Zheng H."/>
            <person name="Li S."/>
            <person name="Zhang X."/>
            <person name="Yang H."/>
            <person name="Wang J."/>
            <person name="Sun R."/>
            <person name="Zhang B."/>
            <person name="Jiang S."/>
            <person name="Wang J."/>
            <person name="Du Y."/>
            <person name="Li S."/>
        </authorList>
    </citation>
    <scope>NUCLEOTIDE SEQUENCE [LARGE SCALE GENOMIC DNA]</scope>
    <source>
        <strain evidence="3">cv. 9930</strain>
    </source>
</reference>
<sequence length="75" mass="8846">MIYPNIYGDVLLTALAKENGDMVSIDVDLRKTERKNEGGREDKRQKREREIESTSLLSFVHHRRSRHPYPLTSYQ</sequence>
<dbReference type="Proteomes" id="UP000029981">
    <property type="component" value="Chromosome 6"/>
</dbReference>
<dbReference type="EMBL" id="CM002927">
    <property type="protein sequence ID" value="KGN46641.1"/>
    <property type="molecule type" value="Genomic_DNA"/>
</dbReference>